<organism evidence="7 8">
    <name type="scientific">Corynebacterium hansenii</name>
    <dbReference type="NCBI Taxonomy" id="394964"/>
    <lineage>
        <taxon>Bacteria</taxon>
        <taxon>Bacillati</taxon>
        <taxon>Actinomycetota</taxon>
        <taxon>Actinomycetes</taxon>
        <taxon>Mycobacteriales</taxon>
        <taxon>Corynebacteriaceae</taxon>
        <taxon>Corynebacterium</taxon>
    </lineage>
</organism>
<dbReference type="InterPro" id="IPR050095">
    <property type="entry name" value="ECF_ABC_transporter_ATP-bd"/>
</dbReference>
<keyword evidence="8" id="KW-1185">Reference proteome</keyword>
<evidence type="ECO:0000313" key="8">
    <source>
        <dbReference type="Proteomes" id="UP001595751"/>
    </source>
</evidence>
<evidence type="ECO:0000259" key="6">
    <source>
        <dbReference type="PROSITE" id="PS50893"/>
    </source>
</evidence>
<keyword evidence="2" id="KW-0813">Transport</keyword>
<dbReference type="GO" id="GO:0005524">
    <property type="term" value="F:ATP binding"/>
    <property type="evidence" value="ECO:0007669"/>
    <property type="project" value="UniProtKB-KW"/>
</dbReference>
<evidence type="ECO:0000256" key="2">
    <source>
        <dbReference type="ARBA" id="ARBA00022448"/>
    </source>
</evidence>
<dbReference type="PANTHER" id="PTHR43553">
    <property type="entry name" value="HEAVY METAL TRANSPORTER"/>
    <property type="match status" value="1"/>
</dbReference>
<protein>
    <submittedName>
        <fullName evidence="7">ABC transporter ATP-binding protein</fullName>
    </submittedName>
</protein>
<evidence type="ECO:0000256" key="4">
    <source>
        <dbReference type="ARBA" id="ARBA00022840"/>
    </source>
</evidence>
<dbReference type="Gene3D" id="3.40.50.300">
    <property type="entry name" value="P-loop containing nucleotide triphosphate hydrolases"/>
    <property type="match status" value="2"/>
</dbReference>
<keyword evidence="4 7" id="KW-0067">ATP-binding</keyword>
<accession>A0ABV7ZRY8</accession>
<dbReference type="SMART" id="SM00382">
    <property type="entry name" value="AAA"/>
    <property type="match status" value="2"/>
</dbReference>
<keyword evidence="3" id="KW-0547">Nucleotide-binding</keyword>
<feature type="domain" description="ABC transporter" evidence="6">
    <location>
        <begin position="310"/>
        <end position="540"/>
    </location>
</feature>
<dbReference type="PROSITE" id="PS50893">
    <property type="entry name" value="ABC_TRANSPORTER_2"/>
    <property type="match status" value="2"/>
</dbReference>
<comment type="caution">
    <text evidence="7">The sequence shown here is derived from an EMBL/GenBank/DDBJ whole genome shotgun (WGS) entry which is preliminary data.</text>
</comment>
<dbReference type="InterPro" id="IPR017871">
    <property type="entry name" value="ABC_transporter-like_CS"/>
</dbReference>
<proteinExistence type="inferred from homology"/>
<evidence type="ECO:0000256" key="1">
    <source>
        <dbReference type="ARBA" id="ARBA00005417"/>
    </source>
</evidence>
<evidence type="ECO:0000256" key="3">
    <source>
        <dbReference type="ARBA" id="ARBA00022741"/>
    </source>
</evidence>
<gene>
    <name evidence="7" type="ORF">ACFORJ_08500</name>
</gene>
<dbReference type="PROSITE" id="PS00211">
    <property type="entry name" value="ABC_TRANSPORTER_1"/>
    <property type="match status" value="2"/>
</dbReference>
<comment type="similarity">
    <text evidence="1">Belongs to the ABC transporter superfamily.</text>
</comment>
<evidence type="ECO:0000313" key="7">
    <source>
        <dbReference type="EMBL" id="MFC3850202.1"/>
    </source>
</evidence>
<dbReference type="CDD" id="cd03225">
    <property type="entry name" value="ABC_cobalt_CbiO_domain1"/>
    <property type="match status" value="1"/>
</dbReference>
<feature type="region of interest" description="Disordered" evidence="5">
    <location>
        <begin position="414"/>
        <end position="433"/>
    </location>
</feature>
<dbReference type="Proteomes" id="UP001595751">
    <property type="component" value="Unassembled WGS sequence"/>
</dbReference>
<dbReference type="InterPro" id="IPR015856">
    <property type="entry name" value="ABC_transpr_CbiO/EcfA_su"/>
</dbReference>
<dbReference type="InterPro" id="IPR003593">
    <property type="entry name" value="AAA+_ATPase"/>
</dbReference>
<sequence length="540" mass="54842">MPRSADSRADAPRTANAGSAAVSIRGLRVGYPGGRTVFGGLDVDFAAGTYTLVSGPTGSGKSTLALACAGHLEGARVHGSVSVGGRRLADVSPADRGGIVAAVWQHPERQLCASGVLDEVRAPFDYRLIPAPEGDRGALDLLAATRLGHLPHRASPFAISGGEQQRLALAASLAPGAPVIVLDEVTSQLDDAAASAFSRTIRGLGDVTVIAIDHRADAHLPHADRVIVLDHDGSIALDGAPADVYAGAADECARLGVRIPAAFAAGVPGDVHGGAGPDASGSNAAVPALFGFAASAPASPVTPEPAMPGLEVRGLTVRRHGRTVLDDVAFTLPKGAVAVITGGNGSGKTTLLDAIAGKRRGASGTILPGRRARIRAGIGYSPQRGGDLMFAGTVHDELAGALAAGGRRPSRVAAVRGGPRSEPGGAGAASDIDRILRRSGLSGTGRRHPLTLSGGQRQRLSVAAAVAGRPRVLLLDEPTSAQDADGLRRVRDLIADGADDRVTLISTHDAQLAEAVATHRIRLDDDRAVCAEVPRNRGAA</sequence>
<dbReference type="SUPFAM" id="SSF52540">
    <property type="entry name" value="P-loop containing nucleoside triphosphate hydrolases"/>
    <property type="match status" value="2"/>
</dbReference>
<dbReference type="InterPro" id="IPR027417">
    <property type="entry name" value="P-loop_NTPase"/>
</dbReference>
<feature type="domain" description="ABC transporter" evidence="6">
    <location>
        <begin position="22"/>
        <end position="257"/>
    </location>
</feature>
<dbReference type="EMBL" id="JBHRZN010000002">
    <property type="protein sequence ID" value="MFC3850202.1"/>
    <property type="molecule type" value="Genomic_DNA"/>
</dbReference>
<dbReference type="InterPro" id="IPR003439">
    <property type="entry name" value="ABC_transporter-like_ATP-bd"/>
</dbReference>
<dbReference type="RefSeq" id="WP_290289723.1">
    <property type="nucleotide sequence ID" value="NZ_CP047211.1"/>
</dbReference>
<evidence type="ECO:0000256" key="5">
    <source>
        <dbReference type="SAM" id="MobiDB-lite"/>
    </source>
</evidence>
<dbReference type="Pfam" id="PF00005">
    <property type="entry name" value="ABC_tran"/>
    <property type="match status" value="2"/>
</dbReference>
<name>A0ABV7ZRY8_9CORY</name>
<reference evidence="8" key="1">
    <citation type="journal article" date="2019" name="Int. J. Syst. Evol. Microbiol.">
        <title>The Global Catalogue of Microorganisms (GCM) 10K type strain sequencing project: providing services to taxonomists for standard genome sequencing and annotation.</title>
        <authorList>
            <consortium name="The Broad Institute Genomics Platform"/>
            <consortium name="The Broad Institute Genome Sequencing Center for Infectious Disease"/>
            <person name="Wu L."/>
            <person name="Ma J."/>
        </authorList>
    </citation>
    <scope>NUCLEOTIDE SEQUENCE [LARGE SCALE GENOMIC DNA]</scope>
    <source>
        <strain evidence="8">CCUG 53252</strain>
    </source>
</reference>